<gene>
    <name evidence="2" type="ORF">Q4481_04765</name>
</gene>
<evidence type="ECO:0000313" key="3">
    <source>
        <dbReference type="Proteomes" id="UP001174932"/>
    </source>
</evidence>
<comment type="caution">
    <text evidence="2">The sequence shown here is derived from an EMBL/GenBank/DDBJ whole genome shotgun (WGS) entry which is preliminary data.</text>
</comment>
<dbReference type="InterPro" id="IPR036237">
    <property type="entry name" value="Xyl_isomerase-like_sf"/>
</dbReference>
<dbReference type="PANTHER" id="PTHR12110">
    <property type="entry name" value="HYDROXYPYRUVATE ISOMERASE"/>
    <property type="match status" value="1"/>
</dbReference>
<dbReference type="EMBL" id="JAUOZU010000004">
    <property type="protein sequence ID" value="MDO6963257.1"/>
    <property type="molecule type" value="Genomic_DNA"/>
</dbReference>
<dbReference type="Pfam" id="PF01261">
    <property type="entry name" value="AP_endonuc_2"/>
    <property type="match status" value="1"/>
</dbReference>
<keyword evidence="2" id="KW-0413">Isomerase</keyword>
<dbReference type="InterPro" id="IPR013022">
    <property type="entry name" value="Xyl_isomerase-like_TIM-brl"/>
</dbReference>
<evidence type="ECO:0000259" key="1">
    <source>
        <dbReference type="Pfam" id="PF01261"/>
    </source>
</evidence>
<dbReference type="Proteomes" id="UP001174932">
    <property type="component" value="Unassembled WGS sequence"/>
</dbReference>
<dbReference type="PANTHER" id="PTHR12110:SF41">
    <property type="entry name" value="INOSOSE DEHYDRATASE"/>
    <property type="match status" value="1"/>
</dbReference>
<feature type="domain" description="Xylose isomerase-like TIM barrel" evidence="1">
    <location>
        <begin position="21"/>
        <end position="252"/>
    </location>
</feature>
<proteinExistence type="predicted"/>
<dbReference type="GO" id="GO:0016853">
    <property type="term" value="F:isomerase activity"/>
    <property type="evidence" value="ECO:0007669"/>
    <property type="project" value="UniProtKB-KW"/>
</dbReference>
<keyword evidence="3" id="KW-1185">Reference proteome</keyword>
<reference evidence="2" key="2">
    <citation type="submission" date="2023-07" db="EMBL/GenBank/DDBJ databases">
        <authorList>
            <person name="Shen H."/>
        </authorList>
    </citation>
    <scope>NUCLEOTIDE SEQUENCE</scope>
    <source>
        <strain evidence="2">TNR-22</strain>
    </source>
</reference>
<dbReference type="SUPFAM" id="SSF51658">
    <property type="entry name" value="Xylose isomerase-like"/>
    <property type="match status" value="1"/>
</dbReference>
<dbReference type="InterPro" id="IPR050312">
    <property type="entry name" value="IolE/XylAMocC-like"/>
</dbReference>
<accession>A0ABT8YHT6</accession>
<name>A0ABT8YHT6_9HYPH</name>
<evidence type="ECO:0000313" key="2">
    <source>
        <dbReference type="EMBL" id="MDO6963257.1"/>
    </source>
</evidence>
<reference evidence="2" key="1">
    <citation type="journal article" date="2015" name="Int. J. Syst. Evol. Microbiol.">
        <title>Rhizobium alvei sp. nov., isolated from a freshwater river.</title>
        <authorList>
            <person name="Sheu S.Y."/>
            <person name="Huang H.W."/>
            <person name="Young C.C."/>
            <person name="Chen W.M."/>
        </authorList>
    </citation>
    <scope>NUCLEOTIDE SEQUENCE</scope>
    <source>
        <strain evidence="2">TNR-22</strain>
    </source>
</reference>
<protein>
    <submittedName>
        <fullName evidence="2">Sugar phosphate isomerase/epimerase</fullName>
    </submittedName>
</protein>
<dbReference type="RefSeq" id="WP_304375170.1">
    <property type="nucleotide sequence ID" value="NZ_JAUOZU010000004.1"/>
</dbReference>
<organism evidence="2 3">
    <name type="scientific">Rhizobium alvei</name>
    <dbReference type="NCBI Taxonomy" id="1132659"/>
    <lineage>
        <taxon>Bacteria</taxon>
        <taxon>Pseudomonadati</taxon>
        <taxon>Pseudomonadota</taxon>
        <taxon>Alphaproteobacteria</taxon>
        <taxon>Hyphomicrobiales</taxon>
        <taxon>Rhizobiaceae</taxon>
        <taxon>Rhizobium/Agrobacterium group</taxon>
        <taxon>Rhizobium</taxon>
    </lineage>
</organism>
<sequence>MTLVSFQLYSARNYPPLGDVFKLLSSLGYGEVEGFGGIYGPMDEAGIAALKADLDANGLRMATGHFGIDQLENETDRMISIAKTLGMDSIYCPYLMPDQRPTDAEGWKAFGARLAKASRPFRDAGFEFGWHNHDFEFQPLADGSLPHDRIFEAGPDLSWEMDLAWVVRGGADPLKFINDYKDRITSVHVKDIAPKGEAEDEGGWADVGHGIVGWANLWQAVKSTKARHFVVEHDNPNDLERCARRSIETIKSL</sequence>
<dbReference type="Gene3D" id="3.20.20.150">
    <property type="entry name" value="Divalent-metal-dependent TIM barrel enzymes"/>
    <property type="match status" value="1"/>
</dbReference>